<dbReference type="Pfam" id="PF08282">
    <property type="entry name" value="Hydrolase_3"/>
    <property type="match status" value="1"/>
</dbReference>
<dbReference type="GO" id="GO:0016787">
    <property type="term" value="F:hydrolase activity"/>
    <property type="evidence" value="ECO:0007669"/>
    <property type="project" value="UniProtKB-KW"/>
</dbReference>
<dbReference type="RefSeq" id="WP_125755202.1">
    <property type="nucleotide sequence ID" value="NZ_JBHTOK010000003.1"/>
</dbReference>
<gene>
    <name evidence="1" type="ORF">ACFQ5K_00575</name>
</gene>
<keyword evidence="2" id="KW-1185">Reference proteome</keyword>
<evidence type="ECO:0000313" key="1">
    <source>
        <dbReference type="EMBL" id="MFD1439886.1"/>
    </source>
</evidence>
<dbReference type="InterPro" id="IPR023214">
    <property type="entry name" value="HAD_sf"/>
</dbReference>
<reference evidence="2" key="1">
    <citation type="journal article" date="2019" name="Int. J. Syst. Evol. Microbiol.">
        <title>The Global Catalogue of Microorganisms (GCM) 10K type strain sequencing project: providing services to taxonomists for standard genome sequencing and annotation.</title>
        <authorList>
            <consortium name="The Broad Institute Genomics Platform"/>
            <consortium name="The Broad Institute Genome Sequencing Center for Infectious Disease"/>
            <person name="Wu L."/>
            <person name="Ma J."/>
        </authorList>
    </citation>
    <scope>NUCLEOTIDE SEQUENCE [LARGE SCALE GENOMIC DNA]</scope>
    <source>
        <strain evidence="2">CCM 8912</strain>
    </source>
</reference>
<comment type="caution">
    <text evidence="1">The sequence shown here is derived from an EMBL/GenBank/DDBJ whole genome shotgun (WGS) entry which is preliminary data.</text>
</comment>
<dbReference type="Gene3D" id="3.40.50.1000">
    <property type="entry name" value="HAD superfamily/HAD-like"/>
    <property type="match status" value="1"/>
</dbReference>
<dbReference type="NCBIfam" id="TIGR01484">
    <property type="entry name" value="HAD-SF-IIB"/>
    <property type="match status" value="1"/>
</dbReference>
<dbReference type="Gene3D" id="3.30.1240.10">
    <property type="match status" value="1"/>
</dbReference>
<keyword evidence="1" id="KW-0378">Hydrolase</keyword>
<sequence>MPKMTFSKPRLICTDLDRTLLDPKGQVSAANRAALQAATTRGVVFAVASGRRLPSIEVLMAGMGISGYKIFFNGACIADPNGKLIHRQALAPSRVRKLIDLGAAAGVNVTLSTMTANVDYIPQTAQWVPTYIEAPATKSDLAPLYQAAEATEVFKVSYYGADLAALGAALATVRARHLATGCWTDTRYVEMTAPGVDKFSGIRWLCGHLGLAVSQVAAFGDYDNDISMLAGVGCGVAMSNALPQVKQAAALVVDNHASSGVAKALLAMLK</sequence>
<protein>
    <submittedName>
        <fullName evidence="1">HAD family hydrolase</fullName>
        <ecNumber evidence="1">3.1.3.-</ecNumber>
    </submittedName>
</protein>
<accession>A0ABW4CRB0</accession>
<dbReference type="InterPro" id="IPR006379">
    <property type="entry name" value="HAD-SF_hydro_IIB"/>
</dbReference>
<dbReference type="PANTHER" id="PTHR10000:SF8">
    <property type="entry name" value="HAD SUPERFAMILY HYDROLASE-LIKE, TYPE 3"/>
    <property type="match status" value="1"/>
</dbReference>
<dbReference type="SFLD" id="SFLDS00003">
    <property type="entry name" value="Haloacid_Dehalogenase"/>
    <property type="match status" value="1"/>
</dbReference>
<name>A0ABW4CRB0_9LACO</name>
<dbReference type="EMBL" id="JBHTOK010000003">
    <property type="protein sequence ID" value="MFD1439886.1"/>
    <property type="molecule type" value="Genomic_DNA"/>
</dbReference>
<evidence type="ECO:0000313" key="2">
    <source>
        <dbReference type="Proteomes" id="UP001597212"/>
    </source>
</evidence>
<dbReference type="SFLD" id="SFLDG01140">
    <property type="entry name" value="C2.B:_Phosphomannomutase_and_P"/>
    <property type="match status" value="1"/>
</dbReference>
<organism evidence="1 2">
    <name type="scientific">Lacticaseibacillus hegangensis</name>
    <dbReference type="NCBI Taxonomy" id="2486010"/>
    <lineage>
        <taxon>Bacteria</taxon>
        <taxon>Bacillati</taxon>
        <taxon>Bacillota</taxon>
        <taxon>Bacilli</taxon>
        <taxon>Lactobacillales</taxon>
        <taxon>Lactobacillaceae</taxon>
        <taxon>Lacticaseibacillus</taxon>
    </lineage>
</organism>
<dbReference type="Proteomes" id="UP001597212">
    <property type="component" value="Unassembled WGS sequence"/>
</dbReference>
<dbReference type="InterPro" id="IPR036412">
    <property type="entry name" value="HAD-like_sf"/>
</dbReference>
<proteinExistence type="predicted"/>
<dbReference type="SUPFAM" id="SSF56784">
    <property type="entry name" value="HAD-like"/>
    <property type="match status" value="1"/>
</dbReference>
<dbReference type="EC" id="3.1.3.-" evidence="1"/>
<dbReference type="PANTHER" id="PTHR10000">
    <property type="entry name" value="PHOSPHOSERINE PHOSPHATASE"/>
    <property type="match status" value="1"/>
</dbReference>